<evidence type="ECO:0008006" key="3">
    <source>
        <dbReference type="Google" id="ProtNLM"/>
    </source>
</evidence>
<dbReference type="AlphaFoldDB" id="D9QFX9"/>
<evidence type="ECO:0000313" key="1">
    <source>
        <dbReference type="EMBL" id="ADL00693.1"/>
    </source>
</evidence>
<keyword evidence="2" id="KW-1185">Reference proteome</keyword>
<protein>
    <recommendedName>
        <fullName evidence="3">Head decoration protein</fullName>
    </recommendedName>
</protein>
<dbReference type="STRING" id="633149.Bresu_1381"/>
<dbReference type="Proteomes" id="UP000002696">
    <property type="component" value="Chromosome"/>
</dbReference>
<proteinExistence type="predicted"/>
<dbReference type="Pfam" id="PF02924">
    <property type="entry name" value="HDPD"/>
    <property type="match status" value="1"/>
</dbReference>
<dbReference type="HOGENOM" id="CLU_1913080_0_0_5"/>
<reference evidence="2" key="1">
    <citation type="journal article" date="2011" name="J. Bacteriol.">
        <title>Genome sequences of eight morphologically diverse alphaproteobacteria.</title>
        <authorList>
            <consortium name="US DOE Joint Genome Institute"/>
            <person name="Brown P.J."/>
            <person name="Kysela D.T."/>
            <person name="Buechlein A."/>
            <person name="Hemmerich C."/>
            <person name="Brun Y.V."/>
        </authorList>
    </citation>
    <scope>NUCLEOTIDE SEQUENCE [LARGE SCALE GENOMIC DNA]</scope>
    <source>
        <strain evidence="2">ATCC 15264 / DSM 4735 / LMG 14903 / NBRC 16000 / CB 81</strain>
    </source>
</reference>
<accession>D9QFX9</accession>
<organism evidence="1 2">
    <name type="scientific">Brevundimonas subvibrioides (strain ATCC 15264 / DSM 4735 / LMG 14903 / NBRC 16000 / CB 81)</name>
    <name type="common">Caulobacter subvibrioides</name>
    <dbReference type="NCBI Taxonomy" id="633149"/>
    <lineage>
        <taxon>Bacteria</taxon>
        <taxon>Pseudomonadati</taxon>
        <taxon>Pseudomonadota</taxon>
        <taxon>Alphaproteobacteria</taxon>
        <taxon>Caulobacterales</taxon>
        <taxon>Caulobacteraceae</taxon>
        <taxon>Brevundimonas</taxon>
    </lineage>
</organism>
<dbReference type="BioCyc" id="BSUB633149:G1GM8-1373-MONOMER"/>
<name>D9QFX9_BRESC</name>
<dbReference type="RefSeq" id="WP_013268796.1">
    <property type="nucleotide sequence ID" value="NC_014375.1"/>
</dbReference>
<dbReference type="EMBL" id="CP002102">
    <property type="protein sequence ID" value="ADL00693.1"/>
    <property type="molecule type" value="Genomic_DNA"/>
</dbReference>
<dbReference type="InterPro" id="IPR004195">
    <property type="entry name" value="Head_decoration_D"/>
</dbReference>
<gene>
    <name evidence="1" type="ordered locus">Bresu_1381</name>
</gene>
<dbReference type="KEGG" id="bsb:Bresu_1381"/>
<sequence length="132" mass="13566">MQVIKTNQPGTLGDLIHWEVNPTFTTEDGVLLAGSGGARVIDQFTVIAQVTASKKLQTIDFAGSGGANVAYGVSLLPAQAADGVDGEIKYLRRGPAIIHAESLVWPAGATDNQKATALAALLAQGILAKTGI</sequence>
<evidence type="ECO:0000313" key="2">
    <source>
        <dbReference type="Proteomes" id="UP000002696"/>
    </source>
</evidence>
<dbReference type="InParanoid" id="D9QFX9"/>
<dbReference type="OrthoDB" id="7996345at2"/>
<dbReference type="Gene3D" id="2.40.300.10">
    <property type="entry name" value="Head decoration protein D"/>
    <property type="match status" value="1"/>
</dbReference>